<organism evidence="1 2">
    <name type="scientific">Kitasatospora aburaviensis</name>
    <dbReference type="NCBI Taxonomy" id="67265"/>
    <lineage>
        <taxon>Bacteria</taxon>
        <taxon>Bacillati</taxon>
        <taxon>Actinomycetota</taxon>
        <taxon>Actinomycetes</taxon>
        <taxon>Kitasatosporales</taxon>
        <taxon>Streptomycetaceae</taxon>
        <taxon>Kitasatospora</taxon>
    </lineage>
</organism>
<dbReference type="RefSeq" id="WP_313763609.1">
    <property type="nucleotide sequence ID" value="NZ_BAAAVH010000087.1"/>
</dbReference>
<evidence type="ECO:0000313" key="1">
    <source>
        <dbReference type="EMBL" id="MFC5884507.1"/>
    </source>
</evidence>
<proteinExistence type="predicted"/>
<name>A0ABW1ER25_9ACTN</name>
<comment type="caution">
    <text evidence="1">The sequence shown here is derived from an EMBL/GenBank/DDBJ whole genome shotgun (WGS) entry which is preliminary data.</text>
</comment>
<gene>
    <name evidence="1" type="ORF">ACFP0N_05820</name>
</gene>
<accession>A0ABW1ER25</accession>
<sequence>MTANGRFLGVVRDELATASDVARQAVAGVDPSTSMYRANMRRLDATADLGALTTQVMTSVPVYLRRGDVVTSISVRSGATAAGTPTNWWFALYSNAATPALLGQTADQLTTAWGATTNKTLALASPVTIQTDGTYWVGIMVKATTVPSLVGVSTTASAGIVTGEKNLAQTSGSALTTTAPATIASPTAAATAPLVIIT</sequence>
<reference evidence="2" key="1">
    <citation type="journal article" date="2019" name="Int. J. Syst. Evol. Microbiol.">
        <title>The Global Catalogue of Microorganisms (GCM) 10K type strain sequencing project: providing services to taxonomists for standard genome sequencing and annotation.</title>
        <authorList>
            <consortium name="The Broad Institute Genomics Platform"/>
            <consortium name="The Broad Institute Genome Sequencing Center for Infectious Disease"/>
            <person name="Wu L."/>
            <person name="Ma J."/>
        </authorList>
    </citation>
    <scope>NUCLEOTIDE SEQUENCE [LARGE SCALE GENOMIC DNA]</scope>
    <source>
        <strain evidence="2">CGMCC 4.1469</strain>
    </source>
</reference>
<keyword evidence="2" id="KW-1185">Reference proteome</keyword>
<evidence type="ECO:0000313" key="2">
    <source>
        <dbReference type="Proteomes" id="UP001596067"/>
    </source>
</evidence>
<dbReference type="Proteomes" id="UP001596067">
    <property type="component" value="Unassembled WGS sequence"/>
</dbReference>
<protein>
    <submittedName>
        <fullName evidence="1">Uncharacterized protein</fullName>
    </submittedName>
</protein>
<dbReference type="EMBL" id="JBHSOD010000005">
    <property type="protein sequence ID" value="MFC5884507.1"/>
    <property type="molecule type" value="Genomic_DNA"/>
</dbReference>